<dbReference type="RefSeq" id="WP_128745392.1">
    <property type="nucleotide sequence ID" value="NZ_CP035281.1"/>
</dbReference>
<name>A0A410PUZ9_9FIRM</name>
<protein>
    <submittedName>
        <fullName evidence="2">Uncharacterized protein</fullName>
    </submittedName>
</protein>
<evidence type="ECO:0000313" key="3">
    <source>
        <dbReference type="Proteomes" id="UP000287601"/>
    </source>
</evidence>
<proteinExistence type="predicted"/>
<evidence type="ECO:0000256" key="1">
    <source>
        <dbReference type="SAM" id="Coils"/>
    </source>
</evidence>
<gene>
    <name evidence="2" type="ORF">EQM06_05585</name>
</gene>
<keyword evidence="3" id="KW-1185">Reference proteome</keyword>
<accession>A0A410PUZ9</accession>
<keyword evidence="1" id="KW-0175">Coiled coil</keyword>
<dbReference type="Proteomes" id="UP000287601">
    <property type="component" value="Chromosome"/>
</dbReference>
<dbReference type="KEGG" id="amij:EQM06_05585"/>
<evidence type="ECO:0000313" key="2">
    <source>
        <dbReference type="EMBL" id="QAT42743.1"/>
    </source>
</evidence>
<feature type="coiled-coil region" evidence="1">
    <location>
        <begin position="29"/>
        <end position="56"/>
    </location>
</feature>
<dbReference type="EMBL" id="CP035281">
    <property type="protein sequence ID" value="QAT42743.1"/>
    <property type="molecule type" value="Genomic_DNA"/>
</dbReference>
<reference evidence="2 3" key="1">
    <citation type="submission" date="2019-01" db="EMBL/GenBank/DDBJ databases">
        <title>Draft genomes of a novel of Aminipila strains.</title>
        <authorList>
            <person name="Ma S."/>
        </authorList>
    </citation>
    <scope>NUCLEOTIDE SEQUENCE [LARGE SCALE GENOMIC DNA]</scope>
    <source>
        <strain evidence="3">JN-39</strain>
    </source>
</reference>
<sequence length="102" mass="11839">MAMKYTEEQLNSIDPSILVQLFLAMQEESEKQSRKLEEMDKKLQRIMEQLVLSKQERFGRSSEKMGDYGQLYFMEVDGKIAFFNEAEAVCDLEGSEEDVTTP</sequence>
<organism evidence="2 3">
    <name type="scientific">Aminipila luticellarii</name>
    <dbReference type="NCBI Taxonomy" id="2507160"/>
    <lineage>
        <taxon>Bacteria</taxon>
        <taxon>Bacillati</taxon>
        <taxon>Bacillota</taxon>
        <taxon>Clostridia</taxon>
        <taxon>Peptostreptococcales</taxon>
        <taxon>Anaerovoracaceae</taxon>
        <taxon>Aminipila</taxon>
    </lineage>
</organism>
<dbReference type="AlphaFoldDB" id="A0A410PUZ9"/>
<dbReference type="OrthoDB" id="9760067at2"/>